<comment type="caution">
    <text evidence="2">The sequence shown here is derived from an EMBL/GenBank/DDBJ whole genome shotgun (WGS) entry which is preliminary data.</text>
</comment>
<dbReference type="Proteomes" id="UP000680206">
    <property type="component" value="Unassembled WGS sequence"/>
</dbReference>
<evidence type="ECO:0000313" key="3">
    <source>
        <dbReference type="Proteomes" id="UP000680206"/>
    </source>
</evidence>
<keyword evidence="3" id="KW-1185">Reference proteome</keyword>
<evidence type="ECO:0000256" key="1">
    <source>
        <dbReference type="SAM" id="MobiDB-lite"/>
    </source>
</evidence>
<protein>
    <submittedName>
        <fullName evidence="2">Uncharacterized protein</fullName>
    </submittedName>
</protein>
<gene>
    <name evidence="2" type="ORF">J4709_23435</name>
</gene>
<feature type="region of interest" description="Disordered" evidence="1">
    <location>
        <begin position="129"/>
        <end position="173"/>
    </location>
</feature>
<organism evidence="2 3">
    <name type="scientific">Actinomadura violacea</name>
    <dbReference type="NCBI Taxonomy" id="2819934"/>
    <lineage>
        <taxon>Bacteria</taxon>
        <taxon>Bacillati</taxon>
        <taxon>Actinomycetota</taxon>
        <taxon>Actinomycetes</taxon>
        <taxon>Streptosporangiales</taxon>
        <taxon>Thermomonosporaceae</taxon>
        <taxon>Actinomadura</taxon>
    </lineage>
</organism>
<proteinExistence type="predicted"/>
<accession>A0ABS3RX03</accession>
<feature type="compositionally biased region" description="Polar residues" evidence="1">
    <location>
        <begin position="163"/>
        <end position="173"/>
    </location>
</feature>
<reference evidence="2 3" key="1">
    <citation type="submission" date="2021-03" db="EMBL/GenBank/DDBJ databases">
        <title>Actinomadura violae sp. nov., isolated from lichen in Thailand.</title>
        <authorList>
            <person name="Kanchanasin P."/>
            <person name="Saeng-In P."/>
            <person name="Phongsopitanun W."/>
            <person name="Yuki M."/>
            <person name="Kudo T."/>
            <person name="Ohkuma M."/>
            <person name="Tanasupawat S."/>
        </authorList>
    </citation>
    <scope>NUCLEOTIDE SEQUENCE [LARGE SCALE GENOMIC DNA]</scope>
    <source>
        <strain evidence="2 3">LCR2-06</strain>
    </source>
</reference>
<dbReference type="EMBL" id="JAGEPF010000014">
    <property type="protein sequence ID" value="MBO2460540.1"/>
    <property type="molecule type" value="Genomic_DNA"/>
</dbReference>
<feature type="compositionally biased region" description="Basic and acidic residues" evidence="1">
    <location>
        <begin position="134"/>
        <end position="147"/>
    </location>
</feature>
<name>A0ABS3RX03_9ACTN</name>
<dbReference type="RefSeq" id="WP_208243918.1">
    <property type="nucleotide sequence ID" value="NZ_JAGEPF010000014.1"/>
</dbReference>
<sequence length="173" mass="19182">MDTVIKEEWDSWEVYAAEDDAAHVDETKTWVPPNLAALVQAVRQTPLCRWAPGTSHAHFHLCAGLRFDAEWSPAFVARSRAEGYLVFPRHPRDDADDVHPTLVTHSAREAAAELERLLADWHPLGATNLPCADLPRERRPPHDRQIRAEAPSGRGCPGAAKRLSSSSISPITD</sequence>
<evidence type="ECO:0000313" key="2">
    <source>
        <dbReference type="EMBL" id="MBO2460540.1"/>
    </source>
</evidence>